<evidence type="ECO:0000313" key="2">
    <source>
        <dbReference type="Proteomes" id="UP000428260"/>
    </source>
</evidence>
<name>A0A6I6JY89_9BACT</name>
<dbReference type="KEGG" id="mcos:GM418_21335"/>
<dbReference type="RefSeq" id="WP_158869256.1">
    <property type="nucleotide sequence ID" value="NZ_CP046401.1"/>
</dbReference>
<gene>
    <name evidence="1" type="ORF">GM418_21335</name>
</gene>
<dbReference type="EMBL" id="CP046401">
    <property type="protein sequence ID" value="QGY46118.1"/>
    <property type="molecule type" value="Genomic_DNA"/>
</dbReference>
<accession>A0A6I6JY89</accession>
<reference evidence="1 2" key="1">
    <citation type="submission" date="2019-11" db="EMBL/GenBank/DDBJ databases">
        <authorList>
            <person name="Zheng R.K."/>
            <person name="Sun C.M."/>
        </authorList>
    </citation>
    <scope>NUCLEOTIDE SEQUENCE [LARGE SCALE GENOMIC DNA]</scope>
    <source>
        <strain evidence="1 2">WC007</strain>
    </source>
</reference>
<sequence length="58" mass="6705">MADFEKKLKKISVKDLREAIPEVDIMKLRSHLDIIYSSNVAILNSRNVPTKKIFPNHV</sequence>
<dbReference type="AlphaFoldDB" id="A0A6I6JY89"/>
<organism evidence="1 2">
    <name type="scientific">Maribellus comscasis</name>
    <dbReference type="NCBI Taxonomy" id="2681766"/>
    <lineage>
        <taxon>Bacteria</taxon>
        <taxon>Pseudomonadati</taxon>
        <taxon>Bacteroidota</taxon>
        <taxon>Bacteroidia</taxon>
        <taxon>Marinilabiliales</taxon>
        <taxon>Prolixibacteraceae</taxon>
        <taxon>Maribellus</taxon>
    </lineage>
</organism>
<keyword evidence="2" id="KW-1185">Reference proteome</keyword>
<dbReference type="Proteomes" id="UP000428260">
    <property type="component" value="Chromosome"/>
</dbReference>
<proteinExistence type="predicted"/>
<evidence type="ECO:0000313" key="1">
    <source>
        <dbReference type="EMBL" id="QGY46118.1"/>
    </source>
</evidence>
<protein>
    <submittedName>
        <fullName evidence="1">Uncharacterized protein</fullName>
    </submittedName>
</protein>